<accession>A0A0V1LVE3</accession>
<name>A0A0V1LVE3_9BILA</name>
<gene>
    <name evidence="1" type="ORF">T02_5654</name>
</gene>
<evidence type="ECO:0000313" key="1">
    <source>
        <dbReference type="EMBL" id="KRZ63485.1"/>
    </source>
</evidence>
<proteinExistence type="predicted"/>
<dbReference type="AlphaFoldDB" id="A0A0V1LVE3"/>
<comment type="caution">
    <text evidence="1">The sequence shown here is derived from an EMBL/GenBank/DDBJ whole genome shotgun (WGS) entry which is preliminary data.</text>
</comment>
<dbReference type="EMBL" id="JYDW01000001">
    <property type="protein sequence ID" value="KRZ63485.1"/>
    <property type="molecule type" value="Genomic_DNA"/>
</dbReference>
<keyword evidence="2" id="KW-1185">Reference proteome</keyword>
<dbReference type="Proteomes" id="UP000054721">
    <property type="component" value="Unassembled WGS sequence"/>
</dbReference>
<reference evidence="1 2" key="1">
    <citation type="submission" date="2015-05" db="EMBL/GenBank/DDBJ databases">
        <title>Evolution of Trichinella species and genotypes.</title>
        <authorList>
            <person name="Korhonen P.K."/>
            <person name="Edoardo P."/>
            <person name="Giuseppe L.R."/>
            <person name="Gasser R.B."/>
        </authorList>
    </citation>
    <scope>NUCLEOTIDE SEQUENCE [LARGE SCALE GENOMIC DNA]</scope>
    <source>
        <strain evidence="1">ISS10</strain>
    </source>
</reference>
<evidence type="ECO:0000313" key="2">
    <source>
        <dbReference type="Proteomes" id="UP000054721"/>
    </source>
</evidence>
<sequence length="62" mass="7126">MKISFDVDNLGKTRCFHLDKQARTARYTGTVTLKIAKYSDANIPQLVLLVSAEQLELWTIYH</sequence>
<protein>
    <submittedName>
        <fullName evidence="1">Uncharacterized protein</fullName>
    </submittedName>
</protein>
<organism evidence="1 2">
    <name type="scientific">Trichinella nativa</name>
    <dbReference type="NCBI Taxonomy" id="6335"/>
    <lineage>
        <taxon>Eukaryota</taxon>
        <taxon>Metazoa</taxon>
        <taxon>Ecdysozoa</taxon>
        <taxon>Nematoda</taxon>
        <taxon>Enoplea</taxon>
        <taxon>Dorylaimia</taxon>
        <taxon>Trichinellida</taxon>
        <taxon>Trichinellidae</taxon>
        <taxon>Trichinella</taxon>
    </lineage>
</organism>